<dbReference type="PROSITE" id="PS50157">
    <property type="entry name" value="ZINC_FINGER_C2H2_2"/>
    <property type="match status" value="1"/>
</dbReference>
<accession>A0A6A6JI50</accession>
<dbReference type="PROSITE" id="PS00028">
    <property type="entry name" value="ZINC_FINGER_C2H2_1"/>
    <property type="match status" value="1"/>
</dbReference>
<evidence type="ECO:0000256" key="1">
    <source>
        <dbReference type="PROSITE-ProRule" id="PRU00042"/>
    </source>
</evidence>
<keyword evidence="1" id="KW-0862">Zinc</keyword>
<keyword evidence="1" id="KW-0863">Zinc-finger</keyword>
<dbReference type="Proteomes" id="UP000800097">
    <property type="component" value="Unassembled WGS sequence"/>
</dbReference>
<dbReference type="AlphaFoldDB" id="A0A6A6JI50"/>
<evidence type="ECO:0000313" key="5">
    <source>
        <dbReference type="Proteomes" id="UP000800097"/>
    </source>
</evidence>
<feature type="compositionally biased region" description="Polar residues" evidence="2">
    <location>
        <begin position="57"/>
        <end position="80"/>
    </location>
</feature>
<dbReference type="RefSeq" id="XP_033653302.1">
    <property type="nucleotide sequence ID" value="XM_033803025.1"/>
</dbReference>
<dbReference type="OrthoDB" id="3758860at2759"/>
<organism evidence="4 5">
    <name type="scientific">Westerdykella ornata</name>
    <dbReference type="NCBI Taxonomy" id="318751"/>
    <lineage>
        <taxon>Eukaryota</taxon>
        <taxon>Fungi</taxon>
        <taxon>Dikarya</taxon>
        <taxon>Ascomycota</taxon>
        <taxon>Pezizomycotina</taxon>
        <taxon>Dothideomycetes</taxon>
        <taxon>Pleosporomycetidae</taxon>
        <taxon>Pleosporales</taxon>
        <taxon>Sporormiaceae</taxon>
        <taxon>Westerdykella</taxon>
    </lineage>
</organism>
<evidence type="ECO:0000313" key="4">
    <source>
        <dbReference type="EMBL" id="KAF2275763.1"/>
    </source>
</evidence>
<dbReference type="InterPro" id="IPR013087">
    <property type="entry name" value="Znf_C2H2_type"/>
</dbReference>
<dbReference type="SMART" id="SM00355">
    <property type="entry name" value="ZnF_C2H2"/>
    <property type="match status" value="3"/>
</dbReference>
<gene>
    <name evidence="4" type="ORF">EI97DRAFT_71692</name>
</gene>
<protein>
    <recommendedName>
        <fullName evidence="3">C2H2-type domain-containing protein</fullName>
    </recommendedName>
</protein>
<name>A0A6A6JI50_WESOR</name>
<dbReference type="GO" id="GO:0008270">
    <property type="term" value="F:zinc ion binding"/>
    <property type="evidence" value="ECO:0007669"/>
    <property type="project" value="UniProtKB-KW"/>
</dbReference>
<keyword evidence="1" id="KW-0479">Metal-binding</keyword>
<dbReference type="EMBL" id="ML986496">
    <property type="protein sequence ID" value="KAF2275763.1"/>
    <property type="molecule type" value="Genomic_DNA"/>
</dbReference>
<feature type="compositionally biased region" description="Polar residues" evidence="2">
    <location>
        <begin position="489"/>
        <end position="505"/>
    </location>
</feature>
<dbReference type="GeneID" id="54556200"/>
<proteinExistence type="predicted"/>
<feature type="domain" description="C2H2-type" evidence="3">
    <location>
        <begin position="200"/>
        <end position="225"/>
    </location>
</feature>
<dbReference type="Gene3D" id="3.30.160.60">
    <property type="entry name" value="Classic Zinc Finger"/>
    <property type="match status" value="1"/>
</dbReference>
<evidence type="ECO:0000256" key="2">
    <source>
        <dbReference type="SAM" id="MobiDB-lite"/>
    </source>
</evidence>
<reference evidence="4" key="1">
    <citation type="journal article" date="2020" name="Stud. Mycol.">
        <title>101 Dothideomycetes genomes: a test case for predicting lifestyles and emergence of pathogens.</title>
        <authorList>
            <person name="Haridas S."/>
            <person name="Albert R."/>
            <person name="Binder M."/>
            <person name="Bloem J."/>
            <person name="Labutti K."/>
            <person name="Salamov A."/>
            <person name="Andreopoulos B."/>
            <person name="Baker S."/>
            <person name="Barry K."/>
            <person name="Bills G."/>
            <person name="Bluhm B."/>
            <person name="Cannon C."/>
            <person name="Castanera R."/>
            <person name="Culley D."/>
            <person name="Daum C."/>
            <person name="Ezra D."/>
            <person name="Gonzalez J."/>
            <person name="Henrissat B."/>
            <person name="Kuo A."/>
            <person name="Liang C."/>
            <person name="Lipzen A."/>
            <person name="Lutzoni F."/>
            <person name="Magnuson J."/>
            <person name="Mondo S."/>
            <person name="Nolan M."/>
            <person name="Ohm R."/>
            <person name="Pangilinan J."/>
            <person name="Park H.-J."/>
            <person name="Ramirez L."/>
            <person name="Alfaro M."/>
            <person name="Sun H."/>
            <person name="Tritt A."/>
            <person name="Yoshinaga Y."/>
            <person name="Zwiers L.-H."/>
            <person name="Turgeon B."/>
            <person name="Goodwin S."/>
            <person name="Spatafora J."/>
            <person name="Crous P."/>
            <person name="Grigoriev I."/>
        </authorList>
    </citation>
    <scope>NUCLEOTIDE SEQUENCE</scope>
    <source>
        <strain evidence="4">CBS 379.55</strain>
    </source>
</reference>
<feature type="region of interest" description="Disordered" evidence="2">
    <location>
        <begin position="489"/>
        <end position="546"/>
    </location>
</feature>
<keyword evidence="5" id="KW-1185">Reference proteome</keyword>
<feature type="region of interest" description="Disordered" evidence="2">
    <location>
        <begin position="47"/>
        <end position="160"/>
    </location>
</feature>
<evidence type="ECO:0000259" key="3">
    <source>
        <dbReference type="PROSITE" id="PS50157"/>
    </source>
</evidence>
<feature type="compositionally biased region" description="Polar residues" evidence="2">
    <location>
        <begin position="119"/>
        <end position="131"/>
    </location>
</feature>
<sequence length="570" mass="64260">MQEEETVAESRWGPFLDRLDDFQIWQLHMEVLANLDTRRRMNSYFDTLQPGYDQEPAGSQSQFASRSPTLQPSVRSSIPSTPVPGRDSLPGDDVTLTFANVAKSPPTRHAQRQDAPLTLGNTPETKQTGRQTTEDCLQKGLLNPAPPTRAAPSRSKKADPSMKGPFFCTYCHEMHSPSSFKMKADWKRHETKFHETGFEWPCKVYNCSETFSRKEDLNTHAEKVHGHVPDTHDVKLSLPAKRVYACGFKGCQKLTYTWKERCNHIARCMLEVKDQQRWSYHWRILNLLRQDATKPGWKVVKSRWCERLGIQVSDLRWEYRTSRNLVQQLECQTYGTDMESFLERLFKLGLPRQGPSNFGSATQRAPATIVHPTGTSSTSVSRMNNSSGHSILPASRLSFADQRHIHHHNQAHQEPAFFESILTDHNLNQASRPHSVVMEDAPDVGFGTVGTSAGCDPSMFDDQLLTVNDFLLLGGYCTNATPPLSTSPLEAATAASQDTARTSPGSRIMRKSKDILSPKRSPQPARRIVTDHPDLTPDYTVPGPARERRRSVVANVYGMPFFYGSFQSWA</sequence>